<proteinExistence type="predicted"/>
<dbReference type="PANTHER" id="PTHR43404">
    <property type="entry name" value="LIPOPOLYSACCHARIDE CHOLINEPHOSPHOTRANSFERASE LICD"/>
    <property type="match status" value="1"/>
</dbReference>
<keyword evidence="3" id="KW-1185">Reference proteome</keyword>
<protein>
    <submittedName>
        <fullName evidence="2">LicD family protein</fullName>
    </submittedName>
</protein>
<dbReference type="PANTHER" id="PTHR43404:SF2">
    <property type="entry name" value="LIPOPOLYSACCHARIDE CHOLINEPHOSPHOTRANSFERASE LICD"/>
    <property type="match status" value="1"/>
</dbReference>
<accession>A0A6N7J0Y8</accession>
<dbReference type="Proteomes" id="UP000460257">
    <property type="component" value="Unassembled WGS sequence"/>
</dbReference>
<organism evidence="2 3">
    <name type="scientific">Candidatus Weimeria bifida</name>
    <dbReference type="NCBI Taxonomy" id="2599074"/>
    <lineage>
        <taxon>Bacteria</taxon>
        <taxon>Bacillati</taxon>
        <taxon>Bacillota</taxon>
        <taxon>Clostridia</taxon>
        <taxon>Lachnospirales</taxon>
        <taxon>Lachnospiraceae</taxon>
        <taxon>Candidatus Weimeria</taxon>
    </lineage>
</organism>
<comment type="caution">
    <text evidence="2">The sequence shown here is derived from an EMBL/GenBank/DDBJ whole genome shotgun (WGS) entry which is preliminary data.</text>
</comment>
<dbReference type="Pfam" id="PF04991">
    <property type="entry name" value="LicD"/>
    <property type="match status" value="1"/>
</dbReference>
<sequence>MALETTDLFKQTLSRAKGLHHMTDEEVKKVQKVVYSITKDVAEICEENDIPYMLSGGTALGAVRHGGFIPWDDDIDLNIYRKDIDRLADLIEEKYPDKYYVVVPLRTPGYYSSFVQVQLKGTTFREYLWQEDGKCGIKIDLWILENDYDNPIKRRFQGLLCDGGSFILSCIRMHREKKEVLSLAEGNKKGQRLIKIKSAIGALPSLSRWWWYRRVQHWFSMCHDEHSKYISIPGGRKHFFGEMYERAKFSDTVKMKFEDSYFPVTKDYDHYFHVLYPGDYMQLPPPEKREEHVLYELKFKDD</sequence>
<dbReference type="InterPro" id="IPR007074">
    <property type="entry name" value="LicD/FKTN/FKRP_NTP_transf"/>
</dbReference>
<dbReference type="Gene3D" id="3.30.460.40">
    <property type="match status" value="1"/>
</dbReference>
<name>A0A6N7J0Y8_9FIRM</name>
<dbReference type="GO" id="GO:0009100">
    <property type="term" value="P:glycoprotein metabolic process"/>
    <property type="evidence" value="ECO:0007669"/>
    <property type="project" value="UniProtKB-ARBA"/>
</dbReference>
<dbReference type="EMBL" id="VOGC01000009">
    <property type="protein sequence ID" value="MQN02288.1"/>
    <property type="molecule type" value="Genomic_DNA"/>
</dbReference>
<dbReference type="AlphaFoldDB" id="A0A6N7J0Y8"/>
<gene>
    <name evidence="2" type="ORF">FRC54_10455</name>
</gene>
<reference evidence="2" key="1">
    <citation type="journal article" date="2020" name="Appl. Environ. Microbiol.">
        <title>Medium-Chain Fatty Acid Synthesis by 'Candidatus Weimeria bifida' gen. nov., sp. nov., and 'Candidatus Pseudoramibacter fermentans' sp. nov.</title>
        <authorList>
            <person name="Scarborough M.J."/>
            <person name="Myers K.S."/>
            <person name="Donohue T.J."/>
            <person name="Noguera D.R."/>
        </authorList>
    </citation>
    <scope>NUCLEOTIDE SEQUENCE</scope>
    <source>
        <strain evidence="2">LCO1.1</strain>
    </source>
</reference>
<feature type="domain" description="LicD/FKTN/FKRP nucleotidyltransferase" evidence="1">
    <location>
        <begin position="45"/>
        <end position="276"/>
    </location>
</feature>
<evidence type="ECO:0000313" key="2">
    <source>
        <dbReference type="EMBL" id="MQN02288.1"/>
    </source>
</evidence>
<evidence type="ECO:0000259" key="1">
    <source>
        <dbReference type="Pfam" id="PF04991"/>
    </source>
</evidence>
<evidence type="ECO:0000313" key="3">
    <source>
        <dbReference type="Proteomes" id="UP000460257"/>
    </source>
</evidence>
<dbReference type="InterPro" id="IPR052942">
    <property type="entry name" value="LPS_cholinephosphotransferase"/>
</dbReference>